<evidence type="ECO:0000313" key="1">
    <source>
        <dbReference type="EMBL" id="GAG12112.1"/>
    </source>
</evidence>
<feature type="non-terminal residue" evidence="1">
    <location>
        <position position="1"/>
    </location>
</feature>
<comment type="caution">
    <text evidence="1">The sequence shown here is derived from an EMBL/GenBank/DDBJ whole genome shotgun (WGS) entry which is preliminary data.</text>
</comment>
<protein>
    <submittedName>
        <fullName evidence="1">Uncharacterized protein</fullName>
    </submittedName>
</protein>
<dbReference type="AlphaFoldDB" id="X0VLP7"/>
<sequence>FALFVIGMHSGTHATRANQVWFENAGGAAESYVWSITGGTEMILDKDGNLDIDGGYSTGGTAGVSGSGSTITCVNGIVTAIS</sequence>
<dbReference type="EMBL" id="BARS01023494">
    <property type="protein sequence ID" value="GAG12112.1"/>
    <property type="molecule type" value="Genomic_DNA"/>
</dbReference>
<gene>
    <name evidence="1" type="ORF">S01H1_37409</name>
</gene>
<proteinExistence type="predicted"/>
<reference evidence="1" key="1">
    <citation type="journal article" date="2014" name="Front. Microbiol.">
        <title>High frequency of phylogenetically diverse reductive dehalogenase-homologous genes in deep subseafloor sedimentary metagenomes.</title>
        <authorList>
            <person name="Kawai M."/>
            <person name="Futagami T."/>
            <person name="Toyoda A."/>
            <person name="Takaki Y."/>
            <person name="Nishi S."/>
            <person name="Hori S."/>
            <person name="Arai W."/>
            <person name="Tsubouchi T."/>
            <person name="Morono Y."/>
            <person name="Uchiyama I."/>
            <person name="Ito T."/>
            <person name="Fujiyama A."/>
            <person name="Inagaki F."/>
            <person name="Takami H."/>
        </authorList>
    </citation>
    <scope>NUCLEOTIDE SEQUENCE</scope>
    <source>
        <strain evidence="1">Expedition CK06-06</strain>
    </source>
</reference>
<accession>X0VLP7</accession>
<name>X0VLP7_9ZZZZ</name>
<organism evidence="1">
    <name type="scientific">marine sediment metagenome</name>
    <dbReference type="NCBI Taxonomy" id="412755"/>
    <lineage>
        <taxon>unclassified sequences</taxon>
        <taxon>metagenomes</taxon>
        <taxon>ecological metagenomes</taxon>
    </lineage>
</organism>